<dbReference type="Proteomes" id="UP001062165">
    <property type="component" value="Chromosome"/>
</dbReference>
<keyword evidence="3" id="KW-1185">Reference proteome</keyword>
<organism evidence="2 3">
    <name type="scientific">Reichenbachiella carrageenanivorans</name>
    <dbReference type="NCBI Taxonomy" id="2979869"/>
    <lineage>
        <taxon>Bacteria</taxon>
        <taxon>Pseudomonadati</taxon>
        <taxon>Bacteroidota</taxon>
        <taxon>Cytophagia</taxon>
        <taxon>Cytophagales</taxon>
        <taxon>Reichenbachiellaceae</taxon>
        <taxon>Reichenbachiella</taxon>
    </lineage>
</organism>
<dbReference type="EMBL" id="CP106735">
    <property type="protein sequence ID" value="UXX77644.1"/>
    <property type="molecule type" value="Genomic_DNA"/>
</dbReference>
<evidence type="ECO:0000313" key="3">
    <source>
        <dbReference type="Proteomes" id="UP001062165"/>
    </source>
</evidence>
<protein>
    <submittedName>
        <fullName evidence="2">Uncharacterized protein</fullName>
    </submittedName>
</protein>
<gene>
    <name evidence="2" type="ORF">N7E81_09710</name>
</gene>
<proteinExistence type="predicted"/>
<dbReference type="RefSeq" id="WP_263049391.1">
    <property type="nucleotide sequence ID" value="NZ_CP106735.1"/>
</dbReference>
<keyword evidence="1" id="KW-0732">Signal</keyword>
<feature type="signal peptide" evidence="1">
    <location>
        <begin position="1"/>
        <end position="22"/>
    </location>
</feature>
<evidence type="ECO:0000256" key="1">
    <source>
        <dbReference type="SAM" id="SignalP"/>
    </source>
</evidence>
<reference evidence="2" key="1">
    <citation type="submission" date="2022-10" db="EMBL/GenBank/DDBJ databases">
        <title>Comparative genomics and taxonomic characterization of three novel marine species of genus Reichenbachiella exhibiting antioxidant and polysaccharide degradation activities.</title>
        <authorList>
            <person name="Muhammad N."/>
            <person name="Lee Y.-J."/>
            <person name="Ko J."/>
            <person name="Kim S.-G."/>
        </authorList>
    </citation>
    <scope>NUCLEOTIDE SEQUENCE</scope>
    <source>
        <strain evidence="2">Wsw4-B4</strain>
    </source>
</reference>
<evidence type="ECO:0000313" key="2">
    <source>
        <dbReference type="EMBL" id="UXX77644.1"/>
    </source>
</evidence>
<accession>A0ABY6CWC8</accession>
<name>A0ABY6CWC8_9BACT</name>
<sequence length="99" mass="11140">MKKLIFTLTVCLAVCAVTQAQSKNDLKGPKAKNYKVWQDDSPSIVVYTDANKEVVKGPEAKNKKVWETSTTNKDKVVIKRDTQRTSLKGPAAKNYKPWQ</sequence>
<feature type="chain" id="PRO_5045425887" evidence="1">
    <location>
        <begin position="23"/>
        <end position="99"/>
    </location>
</feature>